<comment type="caution">
    <text evidence="2">The sequence shown here is derived from an EMBL/GenBank/DDBJ whole genome shotgun (WGS) entry which is preliminary data.</text>
</comment>
<dbReference type="InterPro" id="IPR050951">
    <property type="entry name" value="Retrovirus_Pol_polyprotein"/>
</dbReference>
<dbReference type="Pfam" id="PF00665">
    <property type="entry name" value="rve"/>
    <property type="match status" value="1"/>
</dbReference>
<name>A0AAV4AEL1_9GAST</name>
<organism evidence="2 3">
    <name type="scientific">Plakobranchus ocellatus</name>
    <dbReference type="NCBI Taxonomy" id="259542"/>
    <lineage>
        <taxon>Eukaryota</taxon>
        <taxon>Metazoa</taxon>
        <taxon>Spiralia</taxon>
        <taxon>Lophotrochozoa</taxon>
        <taxon>Mollusca</taxon>
        <taxon>Gastropoda</taxon>
        <taxon>Heterobranchia</taxon>
        <taxon>Euthyneura</taxon>
        <taxon>Panpulmonata</taxon>
        <taxon>Sacoglossa</taxon>
        <taxon>Placobranchoidea</taxon>
        <taxon>Plakobranchidae</taxon>
        <taxon>Plakobranchus</taxon>
    </lineage>
</organism>
<dbReference type="AlphaFoldDB" id="A0AAV4AEL1"/>
<proteinExistence type="predicted"/>
<dbReference type="GO" id="GO:0015074">
    <property type="term" value="P:DNA integration"/>
    <property type="evidence" value="ECO:0007669"/>
    <property type="project" value="InterPro"/>
</dbReference>
<sequence length="107" mass="11808">MLSHPKHGAHISLTTDASDQAIGVDLSKGFSHPLTIIDRTSRWPEVIPLSGTSSTDCAKALIRNWISRFGVPLDITSDRETQFTSTLWGEIANQLGVQLHWTTAYHP</sequence>
<evidence type="ECO:0000259" key="1">
    <source>
        <dbReference type="PROSITE" id="PS50994"/>
    </source>
</evidence>
<evidence type="ECO:0000313" key="2">
    <source>
        <dbReference type="EMBL" id="GFO05825.1"/>
    </source>
</evidence>
<protein>
    <submittedName>
        <fullName evidence="2">Pol polyprotein</fullName>
    </submittedName>
</protein>
<dbReference type="EMBL" id="BLXT01003753">
    <property type="protein sequence ID" value="GFO05825.1"/>
    <property type="molecule type" value="Genomic_DNA"/>
</dbReference>
<dbReference type="InterPro" id="IPR001584">
    <property type="entry name" value="Integrase_cat-core"/>
</dbReference>
<dbReference type="PANTHER" id="PTHR37984:SF15">
    <property type="entry name" value="INTEGRASE CATALYTIC DOMAIN-CONTAINING PROTEIN"/>
    <property type="match status" value="1"/>
</dbReference>
<dbReference type="GO" id="GO:0003676">
    <property type="term" value="F:nucleic acid binding"/>
    <property type="evidence" value="ECO:0007669"/>
    <property type="project" value="InterPro"/>
</dbReference>
<dbReference type="Proteomes" id="UP000735302">
    <property type="component" value="Unassembled WGS sequence"/>
</dbReference>
<accession>A0AAV4AEL1</accession>
<dbReference type="SUPFAM" id="SSF53098">
    <property type="entry name" value="Ribonuclease H-like"/>
    <property type="match status" value="1"/>
</dbReference>
<reference evidence="2 3" key="1">
    <citation type="journal article" date="2021" name="Elife">
        <title>Chloroplast acquisition without the gene transfer in kleptoplastic sea slugs, Plakobranchus ocellatus.</title>
        <authorList>
            <person name="Maeda T."/>
            <person name="Takahashi S."/>
            <person name="Yoshida T."/>
            <person name="Shimamura S."/>
            <person name="Takaki Y."/>
            <person name="Nagai Y."/>
            <person name="Toyoda A."/>
            <person name="Suzuki Y."/>
            <person name="Arimoto A."/>
            <person name="Ishii H."/>
            <person name="Satoh N."/>
            <person name="Nishiyama T."/>
            <person name="Hasebe M."/>
            <person name="Maruyama T."/>
            <person name="Minagawa J."/>
            <person name="Obokata J."/>
            <person name="Shigenobu S."/>
        </authorList>
    </citation>
    <scope>NUCLEOTIDE SEQUENCE [LARGE SCALE GENOMIC DNA]</scope>
</reference>
<evidence type="ECO:0000313" key="3">
    <source>
        <dbReference type="Proteomes" id="UP000735302"/>
    </source>
</evidence>
<dbReference type="Gene3D" id="3.30.420.10">
    <property type="entry name" value="Ribonuclease H-like superfamily/Ribonuclease H"/>
    <property type="match status" value="1"/>
</dbReference>
<keyword evidence="3" id="KW-1185">Reference proteome</keyword>
<dbReference type="InterPro" id="IPR012337">
    <property type="entry name" value="RNaseH-like_sf"/>
</dbReference>
<dbReference type="InterPro" id="IPR036397">
    <property type="entry name" value="RNaseH_sf"/>
</dbReference>
<dbReference type="PROSITE" id="PS50994">
    <property type="entry name" value="INTEGRASE"/>
    <property type="match status" value="1"/>
</dbReference>
<dbReference type="PANTHER" id="PTHR37984">
    <property type="entry name" value="PROTEIN CBG26694"/>
    <property type="match status" value="1"/>
</dbReference>
<gene>
    <name evidence="2" type="ORF">PoB_003233000</name>
</gene>
<feature type="domain" description="Integrase catalytic" evidence="1">
    <location>
        <begin position="1"/>
        <end position="107"/>
    </location>
</feature>